<evidence type="ECO:0000259" key="1">
    <source>
        <dbReference type="Pfam" id="PF07995"/>
    </source>
</evidence>
<name>A0A1F5UV79_FRAXR</name>
<gene>
    <name evidence="2" type="ORF">A2Z21_04555</name>
</gene>
<proteinExistence type="predicted"/>
<feature type="domain" description="Glucose/Sorbosone dehydrogenase" evidence="1">
    <location>
        <begin position="74"/>
        <end position="386"/>
    </location>
</feature>
<accession>A0A1F5UV79</accession>
<dbReference type="PANTHER" id="PTHR19328:SF75">
    <property type="entry name" value="ALDOSE SUGAR DEHYDROGENASE YLII"/>
    <property type="match status" value="1"/>
</dbReference>
<dbReference type="SUPFAM" id="SSF50952">
    <property type="entry name" value="Soluble quinoprotein glucose dehydrogenase"/>
    <property type="match status" value="1"/>
</dbReference>
<evidence type="ECO:0000313" key="2">
    <source>
        <dbReference type="EMBL" id="OGF55066.1"/>
    </source>
</evidence>
<reference evidence="2 3" key="1">
    <citation type="journal article" date="2016" name="Nat. Commun.">
        <title>Thousands of microbial genomes shed light on interconnected biogeochemical processes in an aquifer system.</title>
        <authorList>
            <person name="Anantharaman K."/>
            <person name="Brown C.T."/>
            <person name="Hug L.A."/>
            <person name="Sharon I."/>
            <person name="Castelle C.J."/>
            <person name="Probst A.J."/>
            <person name="Thomas B.C."/>
            <person name="Singh A."/>
            <person name="Wilkins M.J."/>
            <person name="Karaoz U."/>
            <person name="Brodie E.L."/>
            <person name="Williams K.H."/>
            <person name="Hubbard S.S."/>
            <person name="Banfield J.F."/>
        </authorList>
    </citation>
    <scope>NUCLEOTIDE SEQUENCE [LARGE SCALE GENOMIC DNA]</scope>
    <source>
        <strain evidence="3">RBG_16_55_9</strain>
    </source>
</reference>
<organism evidence="2 3">
    <name type="scientific">Fraserbacteria sp. (strain RBG_16_55_9)</name>
    <dbReference type="NCBI Taxonomy" id="1817864"/>
    <lineage>
        <taxon>Bacteria</taxon>
        <taxon>Candidatus Fraseribacteriota</taxon>
    </lineage>
</organism>
<dbReference type="Gene3D" id="2.120.10.30">
    <property type="entry name" value="TolB, C-terminal domain"/>
    <property type="match status" value="1"/>
</dbReference>
<comment type="caution">
    <text evidence="2">The sequence shown here is derived from an EMBL/GenBank/DDBJ whole genome shotgun (WGS) entry which is preliminary data.</text>
</comment>
<sequence length="400" mass="43909">MYSYYKKSLKTMAILLLPILIAVGIGSYPSHSQTLNPCDVKIPSVVKPELVLQRSIKAGANLVYLTHAGDGSRRKFLVKQPGRIQIAKGGEELLTTPFLDIRDRVSFGGERGLLSVAFHPDYKNNGRFFVDYTRKPDDATVVAEYHVSSNPDIADPNSERVILIVPQPFDTHKGGQLQFGPDGMLYIALGDGGGKGDPMGNAQNLGTLLGDLLRIDVDHGSPYVIPSDNPFVSAAGAQGEIWASGFRNPWRFSFDRCGGRLWLSDVGQESFEEIDLLEKGSNYGWSVMEGIHCYQPTEGCNQNGLQLPIAEYSHDVGCAIVGGYVYRGTKYPALVGHYLFGDFCTGKIWSLILTDTGDWTMTELLDADIRISSFGEDERGELYVLDLPSGKAYHITVKSN</sequence>
<dbReference type="InterPro" id="IPR012938">
    <property type="entry name" value="Glc/Sorbosone_DH"/>
</dbReference>
<dbReference type="STRING" id="1817864.A2Z21_04555"/>
<dbReference type="PANTHER" id="PTHR19328">
    <property type="entry name" value="HEDGEHOG-INTERACTING PROTEIN"/>
    <property type="match status" value="1"/>
</dbReference>
<dbReference type="Proteomes" id="UP000179157">
    <property type="component" value="Unassembled WGS sequence"/>
</dbReference>
<dbReference type="InterPro" id="IPR011042">
    <property type="entry name" value="6-blade_b-propeller_TolB-like"/>
</dbReference>
<dbReference type="Pfam" id="PF07995">
    <property type="entry name" value="GSDH"/>
    <property type="match status" value="1"/>
</dbReference>
<evidence type="ECO:0000313" key="3">
    <source>
        <dbReference type="Proteomes" id="UP000179157"/>
    </source>
</evidence>
<dbReference type="AlphaFoldDB" id="A0A1F5UV79"/>
<dbReference type="EMBL" id="MFGX01000064">
    <property type="protein sequence ID" value="OGF55066.1"/>
    <property type="molecule type" value="Genomic_DNA"/>
</dbReference>
<protein>
    <recommendedName>
        <fullName evidence="1">Glucose/Sorbosone dehydrogenase domain-containing protein</fullName>
    </recommendedName>
</protein>
<dbReference type="InterPro" id="IPR011041">
    <property type="entry name" value="Quinoprot_gluc/sorb_DH_b-prop"/>
</dbReference>